<dbReference type="AlphaFoldDB" id="A0A9Q1C6U9"/>
<keyword evidence="2" id="KW-0812">Transmembrane</keyword>
<feature type="transmembrane region" description="Helical" evidence="2">
    <location>
        <begin position="306"/>
        <end position="328"/>
    </location>
</feature>
<evidence type="ECO:0000256" key="2">
    <source>
        <dbReference type="SAM" id="Phobius"/>
    </source>
</evidence>
<protein>
    <submittedName>
        <fullName evidence="3">Uncharacterized protein</fullName>
    </submittedName>
</protein>
<keyword evidence="4" id="KW-1185">Reference proteome</keyword>
<feature type="region of interest" description="Disordered" evidence="1">
    <location>
        <begin position="687"/>
        <end position="740"/>
    </location>
</feature>
<dbReference type="EMBL" id="JAIZAY010000006">
    <property type="protein sequence ID" value="KAJ8040413.1"/>
    <property type="molecule type" value="Genomic_DNA"/>
</dbReference>
<keyword evidence="2" id="KW-1133">Transmembrane helix</keyword>
<proteinExistence type="predicted"/>
<feature type="compositionally biased region" description="Low complexity" evidence="1">
    <location>
        <begin position="724"/>
        <end position="740"/>
    </location>
</feature>
<evidence type="ECO:0000313" key="3">
    <source>
        <dbReference type="EMBL" id="KAJ8040413.1"/>
    </source>
</evidence>
<name>A0A9Q1C6U9_HOLLE</name>
<feature type="compositionally biased region" description="Polar residues" evidence="1">
    <location>
        <begin position="696"/>
        <end position="720"/>
    </location>
</feature>
<feature type="transmembrane region" description="Helical" evidence="2">
    <location>
        <begin position="233"/>
        <end position="257"/>
    </location>
</feature>
<feature type="transmembrane region" description="Helical" evidence="2">
    <location>
        <begin position="151"/>
        <end position="172"/>
    </location>
</feature>
<feature type="transmembrane region" description="Helical" evidence="2">
    <location>
        <begin position="192"/>
        <end position="213"/>
    </location>
</feature>
<gene>
    <name evidence="3" type="ORF">HOLleu_14695</name>
</gene>
<dbReference type="Proteomes" id="UP001152320">
    <property type="component" value="Chromosome 6"/>
</dbReference>
<accession>A0A9Q1C6U9</accession>
<sequence>MMTEEAAEKDDIPLLPVTAQQYRLEKLRKIQQARETEAARTDADIILAERGYDDGVDGEFLLHSSPSQRRKTMLIAEDAVMMILDYLQIYALIMAMAVRWPWPTEWLYATRFLFLVNVDVWEFLKINTAGVITAARDGFIDSNLITIDYRFVLLGWAVFAFASIISYIAFFIGMKYQRRLNLLLQIAKLKRVFLILAQVVAIPLGVNFAKVFHCNADGNMDVHNETPCGGGEHIAYICVAIFLFFGLYVLLPLWMIMKTRTQVFSYKAERHEGYLQLKEAEYAHSLDLIWALNLYHMFSSFRLFWAYYRPVIFFIKFIFIVSYATLFWYPVWQIGAYTLPLLLLLIVSLIKWPFRVTSFNPQLFISIFCLLLLAALGVVQNAETSDSVFFQATYLLSELLVINCIWLGFTILWVLFIIVRYAGILCKSKPLWPQMDSNRRDKMAENTQKYMRALLCGRVVLEQALTSNKLFSPAHEVSRQIQIINAYCREAELLNDPIHDTLWDLLDELLEAHSRISPYSLFAESVKPSISVTAKELMKLLPSFKQRLAQREYDFILMSPMKRRMLLKMYALGVFMNGREIDRNKQTFHTETVQRLYNPKTSVVLQQRQIQGDDGMYIDVNLNDESELGPSSYKRQQQLKDAGLILTGIEEEFNEEDDDDDELDIFKQTESDLVSSINDQDMDDLREMMAGIPSRPGTSYSSTKNSLAPSDSRPFSSTSRKSTDASTTSPAAAAVDTSLV</sequence>
<evidence type="ECO:0000256" key="1">
    <source>
        <dbReference type="SAM" id="MobiDB-lite"/>
    </source>
</evidence>
<keyword evidence="2" id="KW-0472">Membrane</keyword>
<organism evidence="3 4">
    <name type="scientific">Holothuria leucospilota</name>
    <name type="common">Black long sea cucumber</name>
    <name type="synonym">Mertensiothuria leucospilota</name>
    <dbReference type="NCBI Taxonomy" id="206669"/>
    <lineage>
        <taxon>Eukaryota</taxon>
        <taxon>Metazoa</taxon>
        <taxon>Echinodermata</taxon>
        <taxon>Eleutherozoa</taxon>
        <taxon>Echinozoa</taxon>
        <taxon>Holothuroidea</taxon>
        <taxon>Aspidochirotacea</taxon>
        <taxon>Aspidochirotida</taxon>
        <taxon>Holothuriidae</taxon>
        <taxon>Holothuria</taxon>
    </lineage>
</organism>
<evidence type="ECO:0000313" key="4">
    <source>
        <dbReference type="Proteomes" id="UP001152320"/>
    </source>
</evidence>
<comment type="caution">
    <text evidence="3">The sequence shown here is derived from an EMBL/GenBank/DDBJ whole genome shotgun (WGS) entry which is preliminary data.</text>
</comment>
<reference evidence="3" key="1">
    <citation type="submission" date="2021-10" db="EMBL/GenBank/DDBJ databases">
        <title>Tropical sea cucumber genome reveals ecological adaptation and Cuvierian tubules defense mechanism.</title>
        <authorList>
            <person name="Chen T."/>
        </authorList>
    </citation>
    <scope>NUCLEOTIDE SEQUENCE</scope>
    <source>
        <strain evidence="3">Nanhai2018</strain>
        <tissue evidence="3">Muscle</tissue>
    </source>
</reference>
<feature type="transmembrane region" description="Helical" evidence="2">
    <location>
        <begin position="334"/>
        <end position="354"/>
    </location>
</feature>
<dbReference type="OrthoDB" id="195226at2759"/>
<feature type="transmembrane region" description="Helical" evidence="2">
    <location>
        <begin position="399"/>
        <end position="419"/>
    </location>
</feature>
<feature type="transmembrane region" description="Helical" evidence="2">
    <location>
        <begin position="79"/>
        <end position="102"/>
    </location>
</feature>
<feature type="transmembrane region" description="Helical" evidence="2">
    <location>
        <begin position="361"/>
        <end position="379"/>
    </location>
</feature>